<keyword evidence="3" id="KW-0547">Nucleotide-binding</keyword>
<dbReference type="GO" id="GO:0007346">
    <property type="term" value="P:regulation of mitotic cell cycle"/>
    <property type="evidence" value="ECO:0007669"/>
    <property type="project" value="TreeGrafter"/>
</dbReference>
<dbReference type="Gene3D" id="1.10.510.10">
    <property type="entry name" value="Transferase(Phosphotransferase) domain 1"/>
    <property type="match status" value="1"/>
</dbReference>
<evidence type="ECO:0000256" key="4">
    <source>
        <dbReference type="ARBA" id="ARBA00022840"/>
    </source>
</evidence>
<dbReference type="GO" id="GO:0005634">
    <property type="term" value="C:nucleus"/>
    <property type="evidence" value="ECO:0007669"/>
    <property type="project" value="TreeGrafter"/>
</dbReference>
<proteinExistence type="predicted"/>
<dbReference type="InterPro" id="IPR011009">
    <property type="entry name" value="Kinase-like_dom_sf"/>
</dbReference>
<accession>A0A835EC03</accession>
<keyword evidence="4" id="KW-0067">ATP-binding</keyword>
<organism evidence="8 9">
    <name type="scientific">Digitaria exilis</name>
    <dbReference type="NCBI Taxonomy" id="1010633"/>
    <lineage>
        <taxon>Eukaryota</taxon>
        <taxon>Viridiplantae</taxon>
        <taxon>Streptophyta</taxon>
        <taxon>Embryophyta</taxon>
        <taxon>Tracheophyta</taxon>
        <taxon>Spermatophyta</taxon>
        <taxon>Magnoliopsida</taxon>
        <taxon>Liliopsida</taxon>
        <taxon>Poales</taxon>
        <taxon>Poaceae</taxon>
        <taxon>PACMAD clade</taxon>
        <taxon>Panicoideae</taxon>
        <taxon>Panicodae</taxon>
        <taxon>Paniceae</taxon>
        <taxon>Anthephorinae</taxon>
        <taxon>Digitaria</taxon>
    </lineage>
</organism>
<dbReference type="EMBL" id="JACEFO010002109">
    <property type="protein sequence ID" value="KAF8681671.1"/>
    <property type="molecule type" value="Genomic_DNA"/>
</dbReference>
<keyword evidence="2" id="KW-0597">Phosphoprotein</keyword>
<name>A0A835EC03_9POAL</name>
<dbReference type="InterPro" id="IPR000719">
    <property type="entry name" value="Prot_kinase_dom"/>
</dbReference>
<evidence type="ECO:0000256" key="5">
    <source>
        <dbReference type="ARBA" id="ARBA00049280"/>
    </source>
</evidence>
<evidence type="ECO:0000256" key="3">
    <source>
        <dbReference type="ARBA" id="ARBA00022741"/>
    </source>
</evidence>
<dbReference type="InterPro" id="IPR050108">
    <property type="entry name" value="CDK"/>
</dbReference>
<evidence type="ECO:0000313" key="8">
    <source>
        <dbReference type="EMBL" id="KAF8681671.1"/>
    </source>
</evidence>
<evidence type="ECO:0000259" key="7">
    <source>
        <dbReference type="Pfam" id="PF00069"/>
    </source>
</evidence>
<dbReference type="GO" id="GO:0005524">
    <property type="term" value="F:ATP binding"/>
    <property type="evidence" value="ECO:0007669"/>
    <property type="project" value="UniProtKB-KW"/>
</dbReference>
<sequence>MASQRSARTHRGRGEACDSEMPLVCRLPYVHSTAMPRSRPNRQSSAAISLPPTHPERESASSSPRCATRHAGGRSASSGRHLLAAAAIPKRSLAEAFGSIGEYEETPAASARVASAWPSGRATASPARPLRRGEEELLQEARFHEACTAHPFVVGFRGVVRDPATGELRLPIGAFLRHQARGHPRRRRWQGLAMSMADAPPPYEYEPDAGSLWHMAPELLLEKAGHDVVVDAWSLGSVMAELINGKVLFEDGRAEEGQLRDISGVLGYQDDRTWP</sequence>
<dbReference type="GO" id="GO:0008353">
    <property type="term" value="F:RNA polymerase II CTD heptapeptide repeat kinase activity"/>
    <property type="evidence" value="ECO:0007669"/>
    <property type="project" value="UniProtKB-EC"/>
</dbReference>
<dbReference type="Pfam" id="PF00069">
    <property type="entry name" value="Pkinase"/>
    <property type="match status" value="1"/>
</dbReference>
<evidence type="ECO:0000313" key="9">
    <source>
        <dbReference type="Proteomes" id="UP000636709"/>
    </source>
</evidence>
<dbReference type="PANTHER" id="PTHR24056">
    <property type="entry name" value="CELL DIVISION PROTEIN KINASE"/>
    <property type="match status" value="1"/>
</dbReference>
<dbReference type="AlphaFoldDB" id="A0A835EC03"/>
<protein>
    <recommendedName>
        <fullName evidence="1">[RNA-polymerase]-subunit kinase</fullName>
        <ecNumber evidence="1">2.7.11.23</ecNumber>
    </recommendedName>
</protein>
<dbReference type="PANTHER" id="PTHR24056:SF562">
    <property type="entry name" value="PROTEIN KINASE DOMAIN-CONTAINING PROTEIN"/>
    <property type="match status" value="1"/>
</dbReference>
<dbReference type="EC" id="2.7.11.23" evidence="1"/>
<dbReference type="SUPFAM" id="SSF56112">
    <property type="entry name" value="Protein kinase-like (PK-like)"/>
    <property type="match status" value="1"/>
</dbReference>
<feature type="region of interest" description="Disordered" evidence="6">
    <location>
        <begin position="34"/>
        <end position="78"/>
    </location>
</feature>
<evidence type="ECO:0000256" key="6">
    <source>
        <dbReference type="SAM" id="MobiDB-lite"/>
    </source>
</evidence>
<feature type="domain" description="Protein kinase" evidence="7">
    <location>
        <begin position="205"/>
        <end position="258"/>
    </location>
</feature>
<gene>
    <name evidence="8" type="ORF">HU200_045096</name>
</gene>
<evidence type="ECO:0000256" key="1">
    <source>
        <dbReference type="ARBA" id="ARBA00012409"/>
    </source>
</evidence>
<reference evidence="8" key="1">
    <citation type="submission" date="2020-07" db="EMBL/GenBank/DDBJ databases">
        <title>Genome sequence and genetic diversity analysis of an under-domesticated orphan crop, white fonio (Digitaria exilis).</title>
        <authorList>
            <person name="Bennetzen J.L."/>
            <person name="Chen S."/>
            <person name="Ma X."/>
            <person name="Wang X."/>
            <person name="Yssel A.E.J."/>
            <person name="Chaluvadi S.R."/>
            <person name="Johnson M."/>
            <person name="Gangashetty P."/>
            <person name="Hamidou F."/>
            <person name="Sanogo M.D."/>
            <person name="Zwaenepoel A."/>
            <person name="Wallace J."/>
            <person name="Van De Peer Y."/>
            <person name="Van Deynze A."/>
        </authorList>
    </citation>
    <scope>NUCLEOTIDE SEQUENCE</scope>
    <source>
        <tissue evidence="8">Leaves</tissue>
    </source>
</reference>
<comment type="caution">
    <text evidence="8">The sequence shown here is derived from an EMBL/GenBank/DDBJ whole genome shotgun (WGS) entry which is preliminary data.</text>
</comment>
<comment type="catalytic activity">
    <reaction evidence="5">
        <text>[DNA-directed RNA polymerase] + ATP = phospho-[DNA-directed RNA polymerase] + ADP + H(+)</text>
        <dbReference type="Rhea" id="RHEA:10216"/>
        <dbReference type="Rhea" id="RHEA-COMP:11321"/>
        <dbReference type="Rhea" id="RHEA-COMP:11322"/>
        <dbReference type="ChEBI" id="CHEBI:15378"/>
        <dbReference type="ChEBI" id="CHEBI:30616"/>
        <dbReference type="ChEBI" id="CHEBI:43176"/>
        <dbReference type="ChEBI" id="CHEBI:68546"/>
        <dbReference type="ChEBI" id="CHEBI:456216"/>
        <dbReference type="EC" id="2.7.11.23"/>
    </reaction>
</comment>
<keyword evidence="9" id="KW-1185">Reference proteome</keyword>
<evidence type="ECO:0000256" key="2">
    <source>
        <dbReference type="ARBA" id="ARBA00022553"/>
    </source>
</evidence>
<dbReference type="Proteomes" id="UP000636709">
    <property type="component" value="Unassembled WGS sequence"/>
</dbReference>